<evidence type="ECO:0000313" key="8">
    <source>
        <dbReference type="EMBL" id="KDR25651.1"/>
    </source>
</evidence>
<evidence type="ECO:0000259" key="7">
    <source>
        <dbReference type="Pfam" id="PF01292"/>
    </source>
</evidence>
<evidence type="ECO:0000256" key="4">
    <source>
        <dbReference type="ARBA" id="ARBA00022989"/>
    </source>
</evidence>
<keyword evidence="4 6" id="KW-1133">Transmembrane helix</keyword>
<keyword evidence="2" id="KW-1003">Cell membrane</keyword>
<comment type="caution">
    <text evidence="8">The sequence shown here is derived from an EMBL/GenBank/DDBJ whole genome shotgun (WGS) entry which is preliminary data.</text>
</comment>
<dbReference type="PANTHER" id="PTHR30485">
    <property type="entry name" value="NI/FE-HYDROGENASE 1 B-TYPE CYTOCHROME SUBUNIT"/>
    <property type="match status" value="1"/>
</dbReference>
<dbReference type="Proteomes" id="UP000027451">
    <property type="component" value="Unassembled WGS sequence"/>
</dbReference>
<keyword evidence="3 6" id="KW-0812">Transmembrane</keyword>
<dbReference type="EMBL" id="JFHD01000044">
    <property type="protein sequence ID" value="KDR25651.1"/>
    <property type="molecule type" value="Genomic_DNA"/>
</dbReference>
<comment type="subcellular location">
    <subcellularLocation>
        <location evidence="1">Cell membrane</location>
        <topology evidence="1">Multi-pass membrane protein</topology>
    </subcellularLocation>
</comment>
<evidence type="ECO:0000256" key="5">
    <source>
        <dbReference type="ARBA" id="ARBA00023136"/>
    </source>
</evidence>
<dbReference type="InterPro" id="IPR051542">
    <property type="entry name" value="Hydrogenase_cytochrome"/>
</dbReference>
<dbReference type="OrthoDB" id="196472at2"/>
<dbReference type="Pfam" id="PF01292">
    <property type="entry name" value="Ni_hydr_CYTB"/>
    <property type="match status" value="1"/>
</dbReference>
<gene>
    <name evidence="8" type="ORF">BG60_27395</name>
</gene>
<dbReference type="InterPro" id="IPR016174">
    <property type="entry name" value="Di-haem_cyt_TM"/>
</dbReference>
<proteinExistence type="predicted"/>
<dbReference type="PANTHER" id="PTHR30485:SF2">
    <property type="entry name" value="BLL0597 PROTEIN"/>
    <property type="match status" value="1"/>
</dbReference>
<feature type="transmembrane region" description="Helical" evidence="6">
    <location>
        <begin position="196"/>
        <end position="215"/>
    </location>
</feature>
<reference evidence="8 9" key="1">
    <citation type="submission" date="2014-03" db="EMBL/GenBank/DDBJ databases">
        <title>Draft Genome Sequences of Four Burkholderia Strains.</title>
        <authorList>
            <person name="Liu X.Y."/>
            <person name="Li C.X."/>
            <person name="Xu J.H."/>
        </authorList>
    </citation>
    <scope>NUCLEOTIDE SEQUENCE [LARGE SCALE GENOMIC DNA]</scope>
    <source>
        <strain evidence="8 9">OP-1</strain>
    </source>
</reference>
<dbReference type="GO" id="GO:0022904">
    <property type="term" value="P:respiratory electron transport chain"/>
    <property type="evidence" value="ECO:0007669"/>
    <property type="project" value="InterPro"/>
</dbReference>
<name>A0A656QFE0_9BURK</name>
<dbReference type="AlphaFoldDB" id="A0A656QFE0"/>
<evidence type="ECO:0000256" key="6">
    <source>
        <dbReference type="SAM" id="Phobius"/>
    </source>
</evidence>
<feature type="transmembrane region" description="Helical" evidence="6">
    <location>
        <begin position="154"/>
        <end position="172"/>
    </location>
</feature>
<feature type="transmembrane region" description="Helical" evidence="6">
    <location>
        <begin position="58"/>
        <end position="77"/>
    </location>
</feature>
<feature type="transmembrane region" description="Helical" evidence="6">
    <location>
        <begin position="30"/>
        <end position="46"/>
    </location>
</feature>
<evidence type="ECO:0000256" key="2">
    <source>
        <dbReference type="ARBA" id="ARBA00022475"/>
    </source>
</evidence>
<protein>
    <submittedName>
        <fullName evidence="8">Cytochrome B561</fullName>
    </submittedName>
</protein>
<evidence type="ECO:0000256" key="3">
    <source>
        <dbReference type="ARBA" id="ARBA00022692"/>
    </source>
</evidence>
<dbReference type="Gene3D" id="1.20.950.20">
    <property type="entry name" value="Transmembrane di-heme cytochromes, Chain C"/>
    <property type="match status" value="1"/>
</dbReference>
<dbReference type="GO" id="GO:0005886">
    <property type="term" value="C:plasma membrane"/>
    <property type="evidence" value="ECO:0007669"/>
    <property type="project" value="UniProtKB-SubCell"/>
</dbReference>
<feature type="domain" description="Cytochrome b561 bacterial/Ni-hydrogenase" evidence="7">
    <location>
        <begin position="23"/>
        <end position="184"/>
    </location>
</feature>
<evidence type="ECO:0000313" key="9">
    <source>
        <dbReference type="Proteomes" id="UP000027451"/>
    </source>
</evidence>
<organism evidence="8 9">
    <name type="scientific">Caballeronia zhejiangensis</name>
    <dbReference type="NCBI Taxonomy" id="871203"/>
    <lineage>
        <taxon>Bacteria</taxon>
        <taxon>Pseudomonadati</taxon>
        <taxon>Pseudomonadota</taxon>
        <taxon>Betaproteobacteria</taxon>
        <taxon>Burkholderiales</taxon>
        <taxon>Burkholderiaceae</taxon>
        <taxon>Caballeronia</taxon>
    </lineage>
</organism>
<sequence>MNTSSRFRDNNAAGDADDSRILVWDAPVRLFHWLFAACLAGAWLTAESEHWRLVHVTLGYTAGGLVIFRLGWGLIGTKYARFSSFVRGPARAWQYVLDLLRGRPQRHVGHNPAGAVVIVAMLALACVLTITGWATYNDAGGTWLGEVHEGVANLMLALVGVHIAGVVVSSWLHRENLIGAMVSGHKSGQPDEGVRHAWRSVAALMLLAVLAFWWWQWHGASMLPCSDMMSLPGIKGCPNDSGD</sequence>
<keyword evidence="5 6" id="KW-0472">Membrane</keyword>
<keyword evidence="9" id="KW-1185">Reference proteome</keyword>
<evidence type="ECO:0000256" key="1">
    <source>
        <dbReference type="ARBA" id="ARBA00004651"/>
    </source>
</evidence>
<dbReference type="GO" id="GO:0009055">
    <property type="term" value="F:electron transfer activity"/>
    <property type="evidence" value="ECO:0007669"/>
    <property type="project" value="InterPro"/>
</dbReference>
<feature type="transmembrane region" description="Helical" evidence="6">
    <location>
        <begin position="113"/>
        <end position="134"/>
    </location>
</feature>
<dbReference type="SUPFAM" id="SSF81342">
    <property type="entry name" value="Transmembrane di-heme cytochromes"/>
    <property type="match status" value="1"/>
</dbReference>
<dbReference type="RefSeq" id="WP_051078920.1">
    <property type="nucleotide sequence ID" value="NZ_JFHD01000044.1"/>
</dbReference>
<dbReference type="InterPro" id="IPR011577">
    <property type="entry name" value="Cyt_b561_bac/Ni-Hgenase"/>
</dbReference>
<dbReference type="GO" id="GO:0020037">
    <property type="term" value="F:heme binding"/>
    <property type="evidence" value="ECO:0007669"/>
    <property type="project" value="TreeGrafter"/>
</dbReference>
<accession>A0A656QFE0</accession>